<reference evidence="1 2" key="1">
    <citation type="submission" date="2024-01" db="EMBL/GenBank/DDBJ databases">
        <title>The complete chloroplast genome sequence of Lithospermum erythrorhizon: insights into the phylogenetic relationship among Boraginaceae species and the maternal lineages of purple gromwells.</title>
        <authorList>
            <person name="Okada T."/>
            <person name="Watanabe K."/>
        </authorList>
    </citation>
    <scope>NUCLEOTIDE SEQUENCE [LARGE SCALE GENOMIC DNA]</scope>
</reference>
<dbReference type="Proteomes" id="UP001454036">
    <property type="component" value="Unassembled WGS sequence"/>
</dbReference>
<dbReference type="EMBL" id="BAABME010003585">
    <property type="protein sequence ID" value="GAA0159380.1"/>
    <property type="molecule type" value="Genomic_DNA"/>
</dbReference>
<name>A0AAV3Q9R7_LITER</name>
<evidence type="ECO:0000313" key="2">
    <source>
        <dbReference type="Proteomes" id="UP001454036"/>
    </source>
</evidence>
<dbReference type="AlphaFoldDB" id="A0AAV3Q9R7"/>
<comment type="caution">
    <text evidence="1">The sequence shown here is derived from an EMBL/GenBank/DDBJ whole genome shotgun (WGS) entry which is preliminary data.</text>
</comment>
<proteinExistence type="predicted"/>
<keyword evidence="2" id="KW-1185">Reference proteome</keyword>
<protein>
    <submittedName>
        <fullName evidence="1">Uncharacterized protein</fullName>
    </submittedName>
</protein>
<accession>A0AAV3Q9R7</accession>
<gene>
    <name evidence="1" type="ORF">LIER_16168</name>
</gene>
<sequence>MEGFVRNRWTDLGEIKIYRMDFWTAEALSILASEVGFPLFADRTTSERTRLAYARVCVETGVENELFEELPVKVAQAFTPKVPTLGKPGEPSVKPYTIPKVLGLERNSSPIAEKSEGATRPTLASVLATPMPTRKQGKAQPRVYRANLYLKRRELWQFLGGIVTMRKPWVVVGDFNEDKTFTSGDTHPPSIAMLEFNNCLEAMDVTELSSHGSLYTWSPNW</sequence>
<evidence type="ECO:0000313" key="1">
    <source>
        <dbReference type="EMBL" id="GAA0159380.1"/>
    </source>
</evidence>
<organism evidence="1 2">
    <name type="scientific">Lithospermum erythrorhizon</name>
    <name type="common">Purple gromwell</name>
    <name type="synonym">Lithospermum officinale var. erythrorhizon</name>
    <dbReference type="NCBI Taxonomy" id="34254"/>
    <lineage>
        <taxon>Eukaryota</taxon>
        <taxon>Viridiplantae</taxon>
        <taxon>Streptophyta</taxon>
        <taxon>Embryophyta</taxon>
        <taxon>Tracheophyta</taxon>
        <taxon>Spermatophyta</taxon>
        <taxon>Magnoliopsida</taxon>
        <taxon>eudicotyledons</taxon>
        <taxon>Gunneridae</taxon>
        <taxon>Pentapetalae</taxon>
        <taxon>asterids</taxon>
        <taxon>lamiids</taxon>
        <taxon>Boraginales</taxon>
        <taxon>Boraginaceae</taxon>
        <taxon>Boraginoideae</taxon>
        <taxon>Lithospermeae</taxon>
        <taxon>Lithospermum</taxon>
    </lineage>
</organism>